<evidence type="ECO:0000313" key="2">
    <source>
        <dbReference type="Proteomes" id="UP000324376"/>
    </source>
</evidence>
<name>A0A5S5C484_9FLAO</name>
<dbReference type="Proteomes" id="UP000324376">
    <property type="component" value="Unassembled WGS sequence"/>
</dbReference>
<accession>A0A5S5C484</accession>
<protein>
    <submittedName>
        <fullName evidence="1">Uncharacterized protein</fullName>
    </submittedName>
</protein>
<dbReference type="RefSeq" id="WP_170251853.1">
    <property type="nucleotide sequence ID" value="NZ_VNHU01000006.1"/>
</dbReference>
<proteinExistence type="predicted"/>
<organism evidence="1 2">
    <name type="scientific">Aquimarina intermedia</name>
    <dbReference type="NCBI Taxonomy" id="350814"/>
    <lineage>
        <taxon>Bacteria</taxon>
        <taxon>Pseudomonadati</taxon>
        <taxon>Bacteroidota</taxon>
        <taxon>Flavobacteriia</taxon>
        <taxon>Flavobacteriales</taxon>
        <taxon>Flavobacteriaceae</taxon>
        <taxon>Aquimarina</taxon>
    </lineage>
</organism>
<gene>
    <name evidence="1" type="ORF">BD809_10611</name>
</gene>
<sequence length="56" mass="6307">MKKRNEDNEAKEIVRQLSCPEGEAGTEMGKRMDSTNAKMIRASIDLIPEENSNNLL</sequence>
<comment type="caution">
    <text evidence="1">The sequence shown here is derived from an EMBL/GenBank/DDBJ whole genome shotgun (WGS) entry which is preliminary data.</text>
</comment>
<keyword evidence="2" id="KW-1185">Reference proteome</keyword>
<reference evidence="1 2" key="1">
    <citation type="submission" date="2019-07" db="EMBL/GenBank/DDBJ databases">
        <title>Genomic Encyclopedia of Archaeal and Bacterial Type Strains, Phase II (KMG-II): from individual species to whole genera.</title>
        <authorList>
            <person name="Goeker M."/>
        </authorList>
    </citation>
    <scope>NUCLEOTIDE SEQUENCE [LARGE SCALE GENOMIC DNA]</scope>
    <source>
        <strain evidence="1 2">DSM 17527</strain>
    </source>
</reference>
<dbReference type="EMBL" id="VNHU01000006">
    <property type="protein sequence ID" value="TYP72763.1"/>
    <property type="molecule type" value="Genomic_DNA"/>
</dbReference>
<evidence type="ECO:0000313" key="1">
    <source>
        <dbReference type="EMBL" id="TYP72763.1"/>
    </source>
</evidence>
<dbReference type="AlphaFoldDB" id="A0A5S5C484"/>